<keyword evidence="3" id="KW-1185">Reference proteome</keyword>
<comment type="caution">
    <text evidence="1">The sequence shown here is derived from an EMBL/GenBank/DDBJ whole genome shotgun (WGS) entry which is preliminary data.</text>
</comment>
<sequence>SNKIEFLKSIYDFKVLSNIFVNNMTIGYVNLTMFNIKIQYTILNKYMSHIFDLDNSNGRLFIKNEKQIQLSYFYDFVISINNKQNDIARIKIIFQENKNKYNCYINEKIIFNNNENKIQTIGFIHVNDTNDNQPIST</sequence>
<evidence type="ECO:0000313" key="3">
    <source>
        <dbReference type="Proteomes" id="UP000663829"/>
    </source>
</evidence>
<dbReference type="Proteomes" id="UP000681722">
    <property type="component" value="Unassembled WGS sequence"/>
</dbReference>
<proteinExistence type="predicted"/>
<feature type="non-terminal residue" evidence="1">
    <location>
        <position position="1"/>
    </location>
</feature>
<evidence type="ECO:0000313" key="2">
    <source>
        <dbReference type="EMBL" id="CAF4609304.1"/>
    </source>
</evidence>
<gene>
    <name evidence="1" type="ORF">GPM918_LOCUS45980</name>
    <name evidence="2" type="ORF">SRO942_LOCUS49147</name>
</gene>
<dbReference type="OrthoDB" id="6252479at2759"/>
<dbReference type="EMBL" id="CAJNOQ010055949">
    <property type="protein sequence ID" value="CAF1661088.1"/>
    <property type="molecule type" value="Genomic_DNA"/>
</dbReference>
<protein>
    <submittedName>
        <fullName evidence="1">Uncharacterized protein</fullName>
    </submittedName>
</protein>
<dbReference type="EMBL" id="CAJOBC010130014">
    <property type="protein sequence ID" value="CAF4609304.1"/>
    <property type="molecule type" value="Genomic_DNA"/>
</dbReference>
<name>A0A816FG21_9BILA</name>
<reference evidence="1" key="1">
    <citation type="submission" date="2021-02" db="EMBL/GenBank/DDBJ databases">
        <authorList>
            <person name="Nowell W R."/>
        </authorList>
    </citation>
    <scope>NUCLEOTIDE SEQUENCE</scope>
</reference>
<dbReference type="AlphaFoldDB" id="A0A816FG21"/>
<dbReference type="Proteomes" id="UP000663829">
    <property type="component" value="Unassembled WGS sequence"/>
</dbReference>
<organism evidence="1 3">
    <name type="scientific">Didymodactylos carnosus</name>
    <dbReference type="NCBI Taxonomy" id="1234261"/>
    <lineage>
        <taxon>Eukaryota</taxon>
        <taxon>Metazoa</taxon>
        <taxon>Spiralia</taxon>
        <taxon>Gnathifera</taxon>
        <taxon>Rotifera</taxon>
        <taxon>Eurotatoria</taxon>
        <taxon>Bdelloidea</taxon>
        <taxon>Philodinida</taxon>
        <taxon>Philodinidae</taxon>
        <taxon>Didymodactylos</taxon>
    </lineage>
</organism>
<evidence type="ECO:0000313" key="1">
    <source>
        <dbReference type="EMBL" id="CAF1661088.1"/>
    </source>
</evidence>
<accession>A0A816FG21</accession>